<dbReference type="Proteomes" id="UP000241986">
    <property type="component" value="Unassembled WGS sequence"/>
</dbReference>
<reference evidence="1 2" key="1">
    <citation type="submission" date="2018-03" db="EMBL/GenBank/DDBJ databases">
        <title>Aeromonas veronii whole genome sequencing and analysis.</title>
        <authorList>
            <person name="Xie H."/>
            <person name="Liu T."/>
            <person name="Wang K."/>
        </authorList>
    </citation>
    <scope>NUCLEOTIDE SEQUENCE [LARGE SCALE GENOMIC DNA]</scope>
    <source>
        <strain evidence="1 2">XH.VA.1</strain>
    </source>
</reference>
<dbReference type="AlphaFoldDB" id="A0A2T4MZB2"/>
<dbReference type="RefSeq" id="WP_107684073.1">
    <property type="nucleotide sequence ID" value="NZ_PZKL01000038.1"/>
</dbReference>
<evidence type="ECO:0000313" key="1">
    <source>
        <dbReference type="EMBL" id="PTH79904.1"/>
    </source>
</evidence>
<name>A0A2T4MZB2_AERVE</name>
<accession>A0A2T4MZB2</accession>
<proteinExistence type="predicted"/>
<dbReference type="EMBL" id="PZKL01000038">
    <property type="protein sequence ID" value="PTH79904.1"/>
    <property type="molecule type" value="Genomic_DNA"/>
</dbReference>
<evidence type="ECO:0000313" key="2">
    <source>
        <dbReference type="Proteomes" id="UP000241986"/>
    </source>
</evidence>
<gene>
    <name evidence="1" type="ORF">DAA48_16710</name>
</gene>
<protein>
    <submittedName>
        <fullName evidence="1">Uncharacterized protein</fullName>
    </submittedName>
</protein>
<sequence>MLNLVIENQFNIVKMTFSAGGVRIFLMEDEKSHIYKLSTRWNHLFTTRSKDEAFMVLSMIEPINGSEKEFVAEVKRKENLGELHAARKITWGNEERKTG</sequence>
<organism evidence="1 2">
    <name type="scientific">Aeromonas veronii</name>
    <dbReference type="NCBI Taxonomy" id="654"/>
    <lineage>
        <taxon>Bacteria</taxon>
        <taxon>Pseudomonadati</taxon>
        <taxon>Pseudomonadota</taxon>
        <taxon>Gammaproteobacteria</taxon>
        <taxon>Aeromonadales</taxon>
        <taxon>Aeromonadaceae</taxon>
        <taxon>Aeromonas</taxon>
    </lineage>
</organism>
<comment type="caution">
    <text evidence="1">The sequence shown here is derived from an EMBL/GenBank/DDBJ whole genome shotgun (WGS) entry which is preliminary data.</text>
</comment>